<dbReference type="UniPathway" id="UPA00392"/>
<evidence type="ECO:0000256" key="13">
    <source>
        <dbReference type="ARBA" id="ARBA00023157"/>
    </source>
</evidence>
<evidence type="ECO:0000256" key="4">
    <source>
        <dbReference type="ARBA" id="ARBA00012622"/>
    </source>
</evidence>
<name>A0A1F7VDR0_9BACT</name>
<sequence>MDKFLLHACCAPCGAYVIEELQKRGFDVTVYYYNPNIYPIEEYMRRRDESVRYCKEIGVALKEGIYNHEEWQRIVKGLEQEPEGGLRCAVCYRARLAHTAAIAKDGGFGWFGTTLSISPHKKSEVINKIGTEVGEEAGVRFLAEDWKLHDGFKKSCALSRTHQFYRQTYCGCEFSIRKK</sequence>
<evidence type="ECO:0000256" key="1">
    <source>
        <dbReference type="ARBA" id="ARBA00002268"/>
    </source>
</evidence>
<proteinExistence type="inferred from homology"/>
<evidence type="ECO:0000313" key="18">
    <source>
        <dbReference type="EMBL" id="OGL88656.1"/>
    </source>
</evidence>
<evidence type="ECO:0000256" key="5">
    <source>
        <dbReference type="ARBA" id="ARBA00016895"/>
    </source>
</evidence>
<evidence type="ECO:0000256" key="2">
    <source>
        <dbReference type="ARBA" id="ARBA00004691"/>
    </source>
</evidence>
<accession>A0A1F7VDR0</accession>
<feature type="disulfide bond" description="Redox-active" evidence="17">
    <location>
        <begin position="170"/>
        <end position="172"/>
    </location>
</feature>
<keyword evidence="6 17" id="KW-0004">4Fe-4S</keyword>
<dbReference type="InterPro" id="IPR003828">
    <property type="entry name" value="QueH"/>
</dbReference>
<evidence type="ECO:0000256" key="3">
    <source>
        <dbReference type="ARBA" id="ARBA00008207"/>
    </source>
</evidence>
<comment type="function">
    <text evidence="1 17">Catalyzes the conversion of epoxyqueuosine (oQ) to queuosine (Q), which is a hypermodified base found in the wobble positions of tRNA(Asp), tRNA(Asn), tRNA(His) and tRNA(Tyr).</text>
</comment>
<evidence type="ECO:0000256" key="12">
    <source>
        <dbReference type="ARBA" id="ARBA00023014"/>
    </source>
</evidence>
<dbReference type="HAMAP" id="MF_02089">
    <property type="entry name" value="QueH"/>
    <property type="match status" value="1"/>
</dbReference>
<reference evidence="18 19" key="1">
    <citation type="journal article" date="2016" name="Nat. Commun.">
        <title>Thousands of microbial genomes shed light on interconnected biogeochemical processes in an aquifer system.</title>
        <authorList>
            <person name="Anantharaman K."/>
            <person name="Brown C.T."/>
            <person name="Hug L.A."/>
            <person name="Sharon I."/>
            <person name="Castelle C.J."/>
            <person name="Probst A.J."/>
            <person name="Thomas B.C."/>
            <person name="Singh A."/>
            <person name="Wilkins M.J."/>
            <person name="Karaoz U."/>
            <person name="Brodie E.L."/>
            <person name="Williams K.H."/>
            <person name="Hubbard S.S."/>
            <person name="Banfield J.F."/>
        </authorList>
    </citation>
    <scope>NUCLEOTIDE SEQUENCE [LARGE SCALE GENOMIC DNA]</scope>
</reference>
<comment type="catalytic activity">
    <reaction evidence="16 17">
        <text>epoxyqueuosine(34) in tRNA + AH2 = queuosine(34) in tRNA + A + H2O</text>
        <dbReference type="Rhea" id="RHEA:32159"/>
        <dbReference type="Rhea" id="RHEA-COMP:18571"/>
        <dbReference type="Rhea" id="RHEA-COMP:18582"/>
        <dbReference type="ChEBI" id="CHEBI:13193"/>
        <dbReference type="ChEBI" id="CHEBI:15377"/>
        <dbReference type="ChEBI" id="CHEBI:17499"/>
        <dbReference type="ChEBI" id="CHEBI:194431"/>
        <dbReference type="ChEBI" id="CHEBI:194443"/>
        <dbReference type="EC" id="1.17.99.6"/>
    </reaction>
</comment>
<evidence type="ECO:0000256" key="14">
    <source>
        <dbReference type="ARBA" id="ARBA00023284"/>
    </source>
</evidence>
<evidence type="ECO:0000256" key="16">
    <source>
        <dbReference type="ARBA" id="ARBA00047415"/>
    </source>
</evidence>
<dbReference type="EMBL" id="MGER01000018">
    <property type="protein sequence ID" value="OGL88656.1"/>
    <property type="molecule type" value="Genomic_DNA"/>
</dbReference>
<dbReference type="PANTHER" id="PTHR36701">
    <property type="entry name" value="EPOXYQUEUOSINE REDUCTASE QUEH"/>
    <property type="match status" value="1"/>
</dbReference>
<organism evidence="18 19">
    <name type="scientific">Candidatus Uhrbacteria bacterium RIFCSPLOWO2_02_FULL_49_11</name>
    <dbReference type="NCBI Taxonomy" id="1802409"/>
    <lineage>
        <taxon>Bacteria</taxon>
        <taxon>Candidatus Uhriibacteriota</taxon>
    </lineage>
</organism>
<keyword evidence="8 17" id="KW-0479">Metal-binding</keyword>
<dbReference type="GO" id="GO:0051539">
    <property type="term" value="F:4 iron, 4 sulfur cluster binding"/>
    <property type="evidence" value="ECO:0007669"/>
    <property type="project" value="UniProtKB-UniRule"/>
</dbReference>
<gene>
    <name evidence="17" type="primary">queH</name>
    <name evidence="18" type="ORF">A3I42_01610</name>
</gene>
<dbReference type="GO" id="GO:0046872">
    <property type="term" value="F:metal ion binding"/>
    <property type="evidence" value="ECO:0007669"/>
    <property type="project" value="UniProtKB-KW"/>
</dbReference>
<evidence type="ECO:0000256" key="10">
    <source>
        <dbReference type="ARBA" id="ARBA00023002"/>
    </source>
</evidence>
<keyword evidence="11 17" id="KW-0408">Iron</keyword>
<keyword evidence="14 17" id="KW-0676">Redox-active center</keyword>
<evidence type="ECO:0000256" key="8">
    <source>
        <dbReference type="ARBA" id="ARBA00022723"/>
    </source>
</evidence>
<feature type="binding site" evidence="17">
    <location>
        <position position="88"/>
    </location>
    <ligand>
        <name>[4Fe-4S] cluster</name>
        <dbReference type="ChEBI" id="CHEBI:49883"/>
    </ligand>
</feature>
<feature type="binding site" evidence="17">
    <location>
        <position position="10"/>
    </location>
    <ligand>
        <name>[4Fe-4S] cluster</name>
        <dbReference type="ChEBI" id="CHEBI:49883"/>
    </ligand>
</feature>
<evidence type="ECO:0000256" key="6">
    <source>
        <dbReference type="ARBA" id="ARBA00022485"/>
    </source>
</evidence>
<dbReference type="GO" id="GO:0052693">
    <property type="term" value="F:epoxyqueuosine reductase activity"/>
    <property type="evidence" value="ECO:0007669"/>
    <property type="project" value="UniProtKB-UniRule"/>
</dbReference>
<dbReference type="PANTHER" id="PTHR36701:SF1">
    <property type="entry name" value="EPOXYQUEUOSINE REDUCTASE QUEH"/>
    <property type="match status" value="1"/>
</dbReference>
<feature type="binding site" evidence="17">
    <location>
        <position position="9"/>
    </location>
    <ligand>
        <name>[4Fe-4S] cluster</name>
        <dbReference type="ChEBI" id="CHEBI:49883"/>
    </ligand>
</feature>
<dbReference type="AlphaFoldDB" id="A0A1F7VDR0"/>
<keyword evidence="13 17" id="KW-1015">Disulfide bond</keyword>
<evidence type="ECO:0000256" key="9">
    <source>
        <dbReference type="ARBA" id="ARBA00022785"/>
    </source>
</evidence>
<keyword evidence="7 17" id="KW-0819">tRNA processing</keyword>
<comment type="pathway">
    <text evidence="2 17">tRNA modification; tRNA-queuosine biosynthesis.</text>
</comment>
<dbReference type="GO" id="GO:0008616">
    <property type="term" value="P:tRNA queuosine(34) biosynthetic process"/>
    <property type="evidence" value="ECO:0007669"/>
    <property type="project" value="UniProtKB-UniRule"/>
</dbReference>
<evidence type="ECO:0000256" key="17">
    <source>
        <dbReference type="HAMAP-Rule" id="MF_02089"/>
    </source>
</evidence>
<evidence type="ECO:0000256" key="15">
    <source>
        <dbReference type="ARBA" id="ARBA00031446"/>
    </source>
</evidence>
<keyword evidence="10 17" id="KW-0560">Oxidoreductase</keyword>
<evidence type="ECO:0000256" key="11">
    <source>
        <dbReference type="ARBA" id="ARBA00023004"/>
    </source>
</evidence>
<comment type="caution">
    <text evidence="18">The sequence shown here is derived from an EMBL/GenBank/DDBJ whole genome shotgun (WGS) entry which is preliminary data.</text>
</comment>
<dbReference type="Proteomes" id="UP000178264">
    <property type="component" value="Unassembled WGS sequence"/>
</dbReference>
<evidence type="ECO:0000256" key="7">
    <source>
        <dbReference type="ARBA" id="ARBA00022694"/>
    </source>
</evidence>
<keyword evidence="9 17" id="KW-0671">Queuosine biosynthesis</keyword>
<feature type="binding site" evidence="17">
    <location>
        <position position="91"/>
    </location>
    <ligand>
        <name>[4Fe-4S] cluster</name>
        <dbReference type="ChEBI" id="CHEBI:49883"/>
    </ligand>
</feature>
<dbReference type="EC" id="1.17.99.6" evidence="4 17"/>
<evidence type="ECO:0000313" key="19">
    <source>
        <dbReference type="Proteomes" id="UP000178264"/>
    </source>
</evidence>
<protein>
    <recommendedName>
        <fullName evidence="5 17">Epoxyqueuosine reductase QueH</fullName>
        <ecNumber evidence="4 17">1.17.99.6</ecNumber>
    </recommendedName>
    <alternativeName>
        <fullName evidence="15 17">Queuosine biosynthesis protein QueH</fullName>
    </alternativeName>
</protein>
<dbReference type="Pfam" id="PF02677">
    <property type="entry name" value="QueH"/>
    <property type="match status" value="1"/>
</dbReference>
<keyword evidence="12 17" id="KW-0411">Iron-sulfur</keyword>
<comment type="similarity">
    <text evidence="3 17">Belongs to the QueH family.</text>
</comment>